<evidence type="ECO:0000256" key="15">
    <source>
        <dbReference type="ARBA" id="ARBA00023002"/>
    </source>
</evidence>
<dbReference type="InterPro" id="IPR003170">
    <property type="entry name" value="MurB"/>
</dbReference>
<dbReference type="GO" id="GO:0009252">
    <property type="term" value="P:peptidoglycan biosynthetic process"/>
    <property type="evidence" value="ECO:0007669"/>
    <property type="project" value="UniProtKB-UniRule"/>
</dbReference>
<keyword evidence="9 20" id="KW-0132">Cell division</keyword>
<evidence type="ECO:0000259" key="21">
    <source>
        <dbReference type="PROSITE" id="PS51387"/>
    </source>
</evidence>
<evidence type="ECO:0000256" key="3">
    <source>
        <dbReference type="ARBA" id="ARBA00004496"/>
    </source>
</evidence>
<dbReference type="InterPro" id="IPR016169">
    <property type="entry name" value="FAD-bd_PCMH_sub2"/>
</dbReference>
<keyword evidence="13 20" id="KW-0133">Cell shape</keyword>
<dbReference type="InterPro" id="IPR016167">
    <property type="entry name" value="FAD-bd_PCMH_sub1"/>
</dbReference>
<evidence type="ECO:0000313" key="22">
    <source>
        <dbReference type="EMBL" id="MCG7938135.1"/>
    </source>
</evidence>
<sequence>MPVMKSQPLRGEMRLDEPLSKHTTWRVGGPAKHFYRPADRDDLVNFLSQLDEEEPLFWLGLGSNLLVRDGGFDGTVIATQGSLKDCTLVDEQRIYAEAGVSCAKVARVAARAGRCGVEFLAGIPGTLGGALAMNAGAFGGETWQRVKQVETIDRYGVVRQRETTDFQVGYRHVSRPEGEWFLSAQLSLLAGDAEAAQQKIKALLAKRSATQPTTQPSCGSVFRNPPGDHAARLIESIGLKGRQLGGAQVSEKHANFIVNTGDATAADIETLIETVQREVKAATGIDLITEVHRLGGPK</sequence>
<feature type="active site" evidence="20">
    <location>
        <position position="171"/>
    </location>
</feature>
<dbReference type="Proteomes" id="UP000886687">
    <property type="component" value="Unassembled WGS sequence"/>
</dbReference>
<dbReference type="SUPFAM" id="SSF56194">
    <property type="entry name" value="Uridine diphospho-N-Acetylenolpyruvylglucosamine reductase, MurB, C-terminal domain"/>
    <property type="match status" value="1"/>
</dbReference>
<comment type="similarity">
    <text evidence="5 20">Belongs to the MurB family.</text>
</comment>
<dbReference type="GO" id="GO:0071555">
    <property type="term" value="P:cell wall organization"/>
    <property type="evidence" value="ECO:0007669"/>
    <property type="project" value="UniProtKB-KW"/>
</dbReference>
<feature type="domain" description="FAD-binding PCMH-type" evidence="21">
    <location>
        <begin position="27"/>
        <end position="213"/>
    </location>
</feature>
<dbReference type="InterPro" id="IPR036635">
    <property type="entry name" value="MurB_C_sf"/>
</dbReference>
<dbReference type="GO" id="GO:0005829">
    <property type="term" value="C:cytosol"/>
    <property type="evidence" value="ECO:0007669"/>
    <property type="project" value="TreeGrafter"/>
</dbReference>
<dbReference type="Gene3D" id="3.30.465.10">
    <property type="match status" value="1"/>
</dbReference>
<dbReference type="InterPro" id="IPR016166">
    <property type="entry name" value="FAD-bd_PCMH"/>
</dbReference>
<dbReference type="Pfam" id="PF01565">
    <property type="entry name" value="FAD_binding_4"/>
    <property type="match status" value="1"/>
</dbReference>
<keyword evidence="12 20" id="KW-0521">NADP</keyword>
<evidence type="ECO:0000256" key="7">
    <source>
        <dbReference type="ARBA" id="ARBA00015188"/>
    </source>
</evidence>
<evidence type="ECO:0000256" key="18">
    <source>
        <dbReference type="ARBA" id="ARBA00031026"/>
    </source>
</evidence>
<dbReference type="SUPFAM" id="SSF56176">
    <property type="entry name" value="FAD-binding/transporter-associated domain-like"/>
    <property type="match status" value="1"/>
</dbReference>
<protein>
    <recommendedName>
        <fullName evidence="7 20">UDP-N-acetylenolpyruvoylglucosamine reductase</fullName>
        <ecNumber evidence="6 20">1.3.1.98</ecNumber>
    </recommendedName>
    <alternativeName>
        <fullName evidence="18 20">UDP-N-acetylmuramate dehydrogenase</fullName>
    </alternativeName>
</protein>
<comment type="pathway">
    <text evidence="4 20">Cell wall biogenesis; peptidoglycan biosynthesis.</text>
</comment>
<dbReference type="Pfam" id="PF02873">
    <property type="entry name" value="MurB_C"/>
    <property type="match status" value="1"/>
</dbReference>
<feature type="active site" description="Proton donor" evidence="20">
    <location>
        <position position="220"/>
    </location>
</feature>
<keyword evidence="11 20" id="KW-0274">FAD</keyword>
<dbReference type="Gene3D" id="3.30.43.10">
    <property type="entry name" value="Uridine Diphospho-n-acetylenolpyruvylglucosamine Reductase, domain 2"/>
    <property type="match status" value="1"/>
</dbReference>
<organism evidence="22 23">
    <name type="scientific">Candidatus Thiodiazotropha lotti</name>
    <dbReference type="NCBI Taxonomy" id="2792787"/>
    <lineage>
        <taxon>Bacteria</taxon>
        <taxon>Pseudomonadati</taxon>
        <taxon>Pseudomonadota</taxon>
        <taxon>Gammaproteobacteria</taxon>
        <taxon>Chromatiales</taxon>
        <taxon>Sedimenticolaceae</taxon>
        <taxon>Candidatus Thiodiazotropha</taxon>
    </lineage>
</organism>
<evidence type="ECO:0000256" key="17">
    <source>
        <dbReference type="ARBA" id="ARBA00023316"/>
    </source>
</evidence>
<comment type="function">
    <text evidence="2 20">Cell wall formation.</text>
</comment>
<reference evidence="22" key="1">
    <citation type="journal article" date="2021" name="Proc. Natl. Acad. Sci. U.S.A.">
        <title>Global biogeography of chemosynthetic symbionts reveals both localized and globally distributed symbiont groups. .</title>
        <authorList>
            <person name="Osvatic J.T."/>
            <person name="Wilkins L.G.E."/>
            <person name="Leibrecht L."/>
            <person name="Leray M."/>
            <person name="Zauner S."/>
            <person name="Polzin J."/>
            <person name="Camacho Y."/>
            <person name="Gros O."/>
            <person name="van Gils J.A."/>
            <person name="Eisen J.A."/>
            <person name="Petersen J.M."/>
            <person name="Yuen B."/>
        </authorList>
    </citation>
    <scope>NUCLEOTIDE SEQUENCE</scope>
    <source>
        <strain evidence="22">MAGL173</strain>
    </source>
</reference>
<evidence type="ECO:0000256" key="19">
    <source>
        <dbReference type="ARBA" id="ARBA00048914"/>
    </source>
</evidence>
<evidence type="ECO:0000256" key="16">
    <source>
        <dbReference type="ARBA" id="ARBA00023306"/>
    </source>
</evidence>
<evidence type="ECO:0000256" key="5">
    <source>
        <dbReference type="ARBA" id="ARBA00010485"/>
    </source>
</evidence>
<evidence type="ECO:0000256" key="2">
    <source>
        <dbReference type="ARBA" id="ARBA00003921"/>
    </source>
</evidence>
<evidence type="ECO:0000256" key="20">
    <source>
        <dbReference type="HAMAP-Rule" id="MF_00037"/>
    </source>
</evidence>
<dbReference type="GO" id="GO:0071949">
    <property type="term" value="F:FAD binding"/>
    <property type="evidence" value="ECO:0007669"/>
    <property type="project" value="InterPro"/>
</dbReference>
<comment type="subcellular location">
    <subcellularLocation>
        <location evidence="3 20">Cytoplasm</location>
    </subcellularLocation>
</comment>
<dbReference type="HAMAP" id="MF_00037">
    <property type="entry name" value="MurB"/>
    <property type="match status" value="1"/>
</dbReference>
<accession>A0A9E4MZV0</accession>
<evidence type="ECO:0000256" key="8">
    <source>
        <dbReference type="ARBA" id="ARBA00022490"/>
    </source>
</evidence>
<comment type="cofactor">
    <cofactor evidence="1 20">
        <name>FAD</name>
        <dbReference type="ChEBI" id="CHEBI:57692"/>
    </cofactor>
</comment>
<evidence type="ECO:0000256" key="6">
    <source>
        <dbReference type="ARBA" id="ARBA00012518"/>
    </source>
</evidence>
<feature type="active site" evidence="20">
    <location>
        <position position="290"/>
    </location>
</feature>
<dbReference type="PROSITE" id="PS51387">
    <property type="entry name" value="FAD_PCMH"/>
    <property type="match status" value="1"/>
</dbReference>
<dbReference type="EC" id="1.3.1.98" evidence="6 20"/>
<dbReference type="Gene3D" id="3.90.78.10">
    <property type="entry name" value="UDP-N-acetylenolpyruvoylglucosamine reductase, C-terminal domain"/>
    <property type="match status" value="1"/>
</dbReference>
<keyword evidence="14 20" id="KW-0573">Peptidoglycan synthesis</keyword>
<dbReference type="GO" id="GO:0008360">
    <property type="term" value="P:regulation of cell shape"/>
    <property type="evidence" value="ECO:0007669"/>
    <property type="project" value="UniProtKB-KW"/>
</dbReference>
<dbReference type="EMBL" id="JAEPDI010000002">
    <property type="protein sequence ID" value="MCG7938135.1"/>
    <property type="molecule type" value="Genomic_DNA"/>
</dbReference>
<keyword evidence="16 20" id="KW-0131">Cell cycle</keyword>
<evidence type="ECO:0000256" key="12">
    <source>
        <dbReference type="ARBA" id="ARBA00022857"/>
    </source>
</evidence>
<dbReference type="NCBIfam" id="TIGR00179">
    <property type="entry name" value="murB"/>
    <property type="match status" value="1"/>
</dbReference>
<evidence type="ECO:0000256" key="14">
    <source>
        <dbReference type="ARBA" id="ARBA00022984"/>
    </source>
</evidence>
<evidence type="ECO:0000256" key="11">
    <source>
        <dbReference type="ARBA" id="ARBA00022827"/>
    </source>
</evidence>
<dbReference type="NCBIfam" id="NF010480">
    <property type="entry name" value="PRK13905.1"/>
    <property type="match status" value="1"/>
</dbReference>
<dbReference type="InterPro" id="IPR006094">
    <property type="entry name" value="Oxid_FAD_bind_N"/>
</dbReference>
<evidence type="ECO:0000256" key="9">
    <source>
        <dbReference type="ARBA" id="ARBA00022618"/>
    </source>
</evidence>
<dbReference type="PANTHER" id="PTHR21071">
    <property type="entry name" value="UDP-N-ACETYLENOLPYRUVOYLGLUCOSAMINE REDUCTASE"/>
    <property type="match status" value="1"/>
</dbReference>
<evidence type="ECO:0000256" key="4">
    <source>
        <dbReference type="ARBA" id="ARBA00004752"/>
    </source>
</evidence>
<evidence type="ECO:0000313" key="23">
    <source>
        <dbReference type="Proteomes" id="UP000886687"/>
    </source>
</evidence>
<proteinExistence type="inferred from homology"/>
<comment type="catalytic activity">
    <reaction evidence="19 20">
        <text>UDP-N-acetyl-alpha-D-muramate + NADP(+) = UDP-N-acetyl-3-O-(1-carboxyvinyl)-alpha-D-glucosamine + NADPH + H(+)</text>
        <dbReference type="Rhea" id="RHEA:12248"/>
        <dbReference type="ChEBI" id="CHEBI:15378"/>
        <dbReference type="ChEBI" id="CHEBI:57783"/>
        <dbReference type="ChEBI" id="CHEBI:58349"/>
        <dbReference type="ChEBI" id="CHEBI:68483"/>
        <dbReference type="ChEBI" id="CHEBI:70757"/>
        <dbReference type="EC" id="1.3.1.98"/>
    </reaction>
</comment>
<evidence type="ECO:0000256" key="13">
    <source>
        <dbReference type="ARBA" id="ARBA00022960"/>
    </source>
</evidence>
<keyword evidence="17 20" id="KW-0961">Cell wall biogenesis/degradation</keyword>
<name>A0A9E4MZV0_9GAMM</name>
<keyword evidence="8 20" id="KW-0963">Cytoplasm</keyword>
<dbReference type="InterPro" id="IPR036318">
    <property type="entry name" value="FAD-bd_PCMH-like_sf"/>
</dbReference>
<keyword evidence="15 20" id="KW-0560">Oxidoreductase</keyword>
<keyword evidence="10 20" id="KW-0285">Flavoprotein</keyword>
<dbReference type="InterPro" id="IPR011601">
    <property type="entry name" value="MurB_C"/>
</dbReference>
<dbReference type="PANTHER" id="PTHR21071:SF4">
    <property type="entry name" value="UDP-N-ACETYLENOLPYRUVOYLGLUCOSAMINE REDUCTASE"/>
    <property type="match status" value="1"/>
</dbReference>
<dbReference type="GO" id="GO:0051301">
    <property type="term" value="P:cell division"/>
    <property type="evidence" value="ECO:0007669"/>
    <property type="project" value="UniProtKB-KW"/>
</dbReference>
<dbReference type="GO" id="GO:0008762">
    <property type="term" value="F:UDP-N-acetylmuramate dehydrogenase activity"/>
    <property type="evidence" value="ECO:0007669"/>
    <property type="project" value="UniProtKB-UniRule"/>
</dbReference>
<evidence type="ECO:0000256" key="10">
    <source>
        <dbReference type="ARBA" id="ARBA00022630"/>
    </source>
</evidence>
<comment type="caution">
    <text evidence="22">The sequence shown here is derived from an EMBL/GenBank/DDBJ whole genome shotgun (WGS) entry which is preliminary data.</text>
</comment>
<evidence type="ECO:0000256" key="1">
    <source>
        <dbReference type="ARBA" id="ARBA00001974"/>
    </source>
</evidence>
<dbReference type="AlphaFoldDB" id="A0A9E4MZV0"/>
<gene>
    <name evidence="20 22" type="primary">murB</name>
    <name evidence="22" type="ORF">JAZ04_04655</name>
</gene>